<proteinExistence type="predicted"/>
<feature type="region of interest" description="Disordered" evidence="2">
    <location>
        <begin position="28"/>
        <end position="55"/>
    </location>
</feature>
<accession>A0A495ACH2</accession>
<evidence type="ECO:0000259" key="3">
    <source>
        <dbReference type="PROSITE" id="PS51352"/>
    </source>
</evidence>
<comment type="caution">
    <text evidence="4">The sequence shown here is derived from an EMBL/GenBank/DDBJ whole genome shotgun (WGS) entry which is preliminary data.</text>
</comment>
<dbReference type="CDD" id="cd02966">
    <property type="entry name" value="TlpA_like_family"/>
    <property type="match status" value="1"/>
</dbReference>
<gene>
    <name evidence="4" type="ORF">D8M06_00375</name>
</gene>
<dbReference type="EMBL" id="RBZP01000001">
    <property type="protein sequence ID" value="RKQ37294.1"/>
    <property type="molecule type" value="Genomic_DNA"/>
</dbReference>
<feature type="domain" description="Thioredoxin" evidence="3">
    <location>
        <begin position="62"/>
        <end position="199"/>
    </location>
</feature>
<evidence type="ECO:0000313" key="4">
    <source>
        <dbReference type="EMBL" id="RKQ37294.1"/>
    </source>
</evidence>
<dbReference type="InterPro" id="IPR050553">
    <property type="entry name" value="Thioredoxin_ResA/DsbE_sf"/>
</dbReference>
<dbReference type="InterPro" id="IPR000866">
    <property type="entry name" value="AhpC/TSA"/>
</dbReference>
<dbReference type="Pfam" id="PF00578">
    <property type="entry name" value="AhpC-TSA"/>
    <property type="match status" value="1"/>
</dbReference>
<protein>
    <submittedName>
        <fullName evidence="4">TlpA family protein disulfide reductase</fullName>
    </submittedName>
</protein>
<evidence type="ECO:0000256" key="2">
    <source>
        <dbReference type="SAM" id="MobiDB-lite"/>
    </source>
</evidence>
<name>A0A495ACH2_9BACI</name>
<dbReference type="RefSeq" id="WP_121202377.1">
    <property type="nucleotide sequence ID" value="NZ_RBZP01000001.1"/>
</dbReference>
<keyword evidence="1" id="KW-1015">Disulfide bond</keyword>
<dbReference type="PANTHER" id="PTHR42852:SF1">
    <property type="entry name" value="THIOREDOXIN-LIKE PROTEIN YNEN"/>
    <property type="match status" value="1"/>
</dbReference>
<reference evidence="4 5" key="1">
    <citation type="journal article" date="2016" name="Int. J. Syst. Evol. Microbiol.">
        <title>Oceanobacillus halophilus sp. nov., a novel moderately halophilic bacterium from a hypersaline lake.</title>
        <authorList>
            <person name="Amoozegar M.A."/>
            <person name="Bagheri M."/>
            <person name="Makhdoumi A."/>
            <person name="Nikou M.M."/>
            <person name="Fazeli S.A.S."/>
            <person name="Schumann P."/>
            <person name="Sproer C."/>
            <person name="Sanchez-Porro C."/>
            <person name="Ventosa A."/>
        </authorList>
    </citation>
    <scope>NUCLEOTIDE SEQUENCE [LARGE SCALE GENOMIC DNA]</scope>
    <source>
        <strain evidence="4 5">DSM 23996</strain>
    </source>
</reference>
<sequence>MKKGIIIIVVLLGMLTWAVFDFTDSKKNIDTQNTNNTEDVNSTSKEKINDGTSSDENPIVGLDIGNLAPDFELETLDGEVVTLSDFRGERVMINFWATWCPPCKAEMPDMEKFYQETNVTILAVNLTETETNIQQIQRFVDDYNLTFPILLDKSILVAGLYAIQPIPTSYMIDTDGIIQFKTFGPMTYSMMVQEYEKMN</sequence>
<dbReference type="OrthoDB" id="25753at2"/>
<dbReference type="InterPro" id="IPR036249">
    <property type="entry name" value="Thioredoxin-like_sf"/>
</dbReference>
<dbReference type="InterPro" id="IPR017937">
    <property type="entry name" value="Thioredoxin_CS"/>
</dbReference>
<evidence type="ECO:0000313" key="5">
    <source>
        <dbReference type="Proteomes" id="UP000269301"/>
    </source>
</evidence>
<dbReference type="GO" id="GO:0016491">
    <property type="term" value="F:oxidoreductase activity"/>
    <property type="evidence" value="ECO:0007669"/>
    <property type="project" value="InterPro"/>
</dbReference>
<dbReference type="PROSITE" id="PS51352">
    <property type="entry name" value="THIOREDOXIN_2"/>
    <property type="match status" value="1"/>
</dbReference>
<keyword evidence="5" id="KW-1185">Reference proteome</keyword>
<evidence type="ECO:0000256" key="1">
    <source>
        <dbReference type="ARBA" id="ARBA00023157"/>
    </source>
</evidence>
<dbReference type="AlphaFoldDB" id="A0A495ACH2"/>
<dbReference type="PANTHER" id="PTHR42852">
    <property type="entry name" value="THIOL:DISULFIDE INTERCHANGE PROTEIN DSBE"/>
    <property type="match status" value="1"/>
</dbReference>
<dbReference type="InterPro" id="IPR013766">
    <property type="entry name" value="Thioredoxin_domain"/>
</dbReference>
<feature type="compositionally biased region" description="Polar residues" evidence="2">
    <location>
        <begin position="30"/>
        <end position="43"/>
    </location>
</feature>
<dbReference type="GO" id="GO:0016209">
    <property type="term" value="F:antioxidant activity"/>
    <property type="evidence" value="ECO:0007669"/>
    <property type="project" value="InterPro"/>
</dbReference>
<dbReference type="SUPFAM" id="SSF52833">
    <property type="entry name" value="Thioredoxin-like"/>
    <property type="match status" value="1"/>
</dbReference>
<dbReference type="Proteomes" id="UP000269301">
    <property type="component" value="Unassembled WGS sequence"/>
</dbReference>
<organism evidence="4 5">
    <name type="scientific">Oceanobacillus halophilus</name>
    <dbReference type="NCBI Taxonomy" id="930130"/>
    <lineage>
        <taxon>Bacteria</taxon>
        <taxon>Bacillati</taxon>
        <taxon>Bacillota</taxon>
        <taxon>Bacilli</taxon>
        <taxon>Bacillales</taxon>
        <taxon>Bacillaceae</taxon>
        <taxon>Oceanobacillus</taxon>
    </lineage>
</organism>
<dbReference type="Gene3D" id="3.40.30.10">
    <property type="entry name" value="Glutaredoxin"/>
    <property type="match status" value="1"/>
</dbReference>
<dbReference type="PROSITE" id="PS00194">
    <property type="entry name" value="THIOREDOXIN_1"/>
    <property type="match status" value="1"/>
</dbReference>